<reference evidence="2" key="1">
    <citation type="journal article" date="2024" name="Proc. Natl. Acad. Sci. U.S.A.">
        <title>Extraordinary preservation of gene collinearity over three hundred million years revealed in homosporous lycophytes.</title>
        <authorList>
            <person name="Li C."/>
            <person name="Wickell D."/>
            <person name="Kuo L.Y."/>
            <person name="Chen X."/>
            <person name="Nie B."/>
            <person name="Liao X."/>
            <person name="Peng D."/>
            <person name="Ji J."/>
            <person name="Jenkins J."/>
            <person name="Williams M."/>
            <person name="Shu S."/>
            <person name="Plott C."/>
            <person name="Barry K."/>
            <person name="Rajasekar S."/>
            <person name="Grimwood J."/>
            <person name="Han X."/>
            <person name="Sun S."/>
            <person name="Hou Z."/>
            <person name="He W."/>
            <person name="Dai G."/>
            <person name="Sun C."/>
            <person name="Schmutz J."/>
            <person name="Leebens-Mack J.H."/>
            <person name="Li F.W."/>
            <person name="Wang L."/>
        </authorList>
    </citation>
    <scope>NUCLEOTIDE SEQUENCE [LARGE SCALE GENOMIC DNA]</scope>
    <source>
        <strain evidence="2">cv. PW_Plant_1</strain>
    </source>
</reference>
<dbReference type="EMBL" id="CM055099">
    <property type="protein sequence ID" value="KAJ7547922.1"/>
    <property type="molecule type" value="Genomic_DNA"/>
</dbReference>
<evidence type="ECO:0000313" key="1">
    <source>
        <dbReference type="EMBL" id="KAJ7547922.1"/>
    </source>
</evidence>
<protein>
    <submittedName>
        <fullName evidence="1">Uncharacterized protein</fullName>
    </submittedName>
</protein>
<accession>A0ACC2D1V8</accession>
<keyword evidence="2" id="KW-1185">Reference proteome</keyword>
<comment type="caution">
    <text evidence="1">The sequence shown here is derived from an EMBL/GenBank/DDBJ whole genome shotgun (WGS) entry which is preliminary data.</text>
</comment>
<sequence>MDKEEAQGWNIHDGNEGLTFEKLKERLSWYLTCRSKVCFVGSSGSFPSFVGEDNVSNGSHNVLWTERYQPSSSKQVCGNKDSLSFLNNWLHSWKLKIACERKTENTEKLYSTSSRSKQFDVNDDRGWFQDDSGDDVTNIEEELCNTVLLTGPVGSGKSAAVYACAKEQGFTVLEINASEGRNGALIKHKFGEAMESHGLSKWSADENVNSSCSPLKGSEKKHLTKFSKGEKEAQMDMTISKVCNGRSKQHEKHAHKQSNLNQDAAIFQNPSMQDCPAEDDTLDFSESQRGRMTLILFEDVDIVFEEDRGFMAALVQLARTTKRPLILTSNKGQPHLPQLEKLVIQFTKPSIVDLVTHIFMVCMSENMPKSPMLIEQLVKLCRHDLRKLMMMLQYWGQSCNVPIQSDVACLVSQDTVENSTQQHAVELPCQNVNCRHCNSAKLCACLSSAFENSGHSLLEEQEIVDTDVKERAGMSKTGPLNSGALEEVLVCKVPPCQQSDIWALRTRLLFASDAQYSVLPHVISLSYPCPLSQGINEKAIQAVQESDRLAESVAAQLAELKVAMRHTKNQKMQKLRKKLKATTDQSPVQEQIITAASNTLLADGADEESLLISAETGTLYGSPLPSARKPRLSKMLRRQKLHQSIVFSDSEDDCSLADILPAELEEKCRYDVLNTCKSESVSVDDKCGFTYSFSNLSEEPSNCENHHELFSVQNHALDNSYDACLTYDKPDAFRRLRRLHSGNTSLLDGKEKGDELTGQTVSCCSDLEYPQASSANSDVPVVLEEITEAQPLETHLSFGTRFLQKTDVPLTAHAFMDKYDTSLENSSNGNWTYYGGTLLSVERLSKEGRYSKEAAHSCDNDIPSTVKVAVPLDDVAECLTTRSPVTEDNTLTIPGSTEEKLTYTNLNPVDKLWSSLLKSKAEAGLNCAQTSLEALEISCLLAEFGDVLSASDVIFTVHEPHVTDSEFAEEVAASLAQIGLGLCLQQYQHVACAHNLINVVEKSTLPSELQLDVGRFCFEHDLTRHETKVQLQEILDSILPVRARAATDSAFTDFATYMARISRLEQLRRSNTPSRSCRTRKQLYLDAEAFPFLQEKPSALHQLSNLGA</sequence>
<evidence type="ECO:0000313" key="2">
    <source>
        <dbReference type="Proteomes" id="UP001162992"/>
    </source>
</evidence>
<organism evidence="1 2">
    <name type="scientific">Diphasiastrum complanatum</name>
    <name type="common">Issler's clubmoss</name>
    <name type="synonym">Lycopodium complanatum</name>
    <dbReference type="NCBI Taxonomy" id="34168"/>
    <lineage>
        <taxon>Eukaryota</taxon>
        <taxon>Viridiplantae</taxon>
        <taxon>Streptophyta</taxon>
        <taxon>Embryophyta</taxon>
        <taxon>Tracheophyta</taxon>
        <taxon>Lycopodiopsida</taxon>
        <taxon>Lycopodiales</taxon>
        <taxon>Lycopodiaceae</taxon>
        <taxon>Lycopodioideae</taxon>
        <taxon>Diphasiastrum</taxon>
    </lineage>
</organism>
<name>A0ACC2D1V8_DIPCM</name>
<gene>
    <name evidence="1" type="ORF">O6H91_08G109900</name>
</gene>
<proteinExistence type="predicted"/>
<dbReference type="Proteomes" id="UP001162992">
    <property type="component" value="Chromosome 8"/>
</dbReference>